<feature type="chain" id="PRO_5020032809" evidence="5">
    <location>
        <begin position="32"/>
        <end position="138"/>
    </location>
</feature>
<gene>
    <name evidence="7" type="ORF">DR999_PMT18333</name>
</gene>
<dbReference type="AlphaFoldDB" id="A0A4D9DQ40"/>
<protein>
    <submittedName>
        <fullName evidence="7">2-oxoglutarate and iron-dependent oxygenase domain-containing protein 3</fullName>
    </submittedName>
</protein>
<evidence type="ECO:0000313" key="7">
    <source>
        <dbReference type="EMBL" id="TFJ99640.1"/>
    </source>
</evidence>
<dbReference type="SMART" id="SM00092">
    <property type="entry name" value="RNAse_Pc"/>
    <property type="match status" value="1"/>
</dbReference>
<evidence type="ECO:0000256" key="5">
    <source>
        <dbReference type="SAM" id="SignalP"/>
    </source>
</evidence>
<dbReference type="Proteomes" id="UP000297703">
    <property type="component" value="Unassembled WGS sequence"/>
</dbReference>
<dbReference type="Gene3D" id="3.10.130.10">
    <property type="entry name" value="Ribonuclease A-like domain"/>
    <property type="match status" value="1"/>
</dbReference>
<reference evidence="7 8" key="2">
    <citation type="submission" date="2019-04" db="EMBL/GenBank/DDBJ databases">
        <title>The genome sequence of big-headed turtle.</title>
        <authorList>
            <person name="Gong S."/>
        </authorList>
    </citation>
    <scope>NUCLEOTIDE SEQUENCE [LARGE SCALE GENOMIC DNA]</scope>
    <source>
        <strain evidence="7">DO16091913</strain>
        <tissue evidence="7">Muscle</tissue>
    </source>
</reference>
<keyword evidence="3" id="KW-0964">Secreted</keyword>
<dbReference type="InterPro" id="IPR001427">
    <property type="entry name" value="RNaseA"/>
</dbReference>
<keyword evidence="5" id="KW-0732">Signal</keyword>
<dbReference type="GO" id="GO:0050830">
    <property type="term" value="P:defense response to Gram-positive bacterium"/>
    <property type="evidence" value="ECO:0007669"/>
    <property type="project" value="TreeGrafter"/>
</dbReference>
<comment type="similarity">
    <text evidence="2">Belongs to the pancreatic ribonuclease family.</text>
</comment>
<evidence type="ECO:0000256" key="4">
    <source>
        <dbReference type="ARBA" id="ARBA00023157"/>
    </source>
</evidence>
<dbReference type="InterPro" id="IPR036816">
    <property type="entry name" value="RNaseA-like_dom_sf"/>
</dbReference>
<dbReference type="GO" id="GO:0005576">
    <property type="term" value="C:extracellular region"/>
    <property type="evidence" value="ECO:0007669"/>
    <property type="project" value="UniProtKB-SubCell"/>
</dbReference>
<dbReference type="EMBL" id="QXTE01000315">
    <property type="protein sequence ID" value="TFJ99640.1"/>
    <property type="molecule type" value="Genomic_DNA"/>
</dbReference>
<keyword evidence="4" id="KW-1015">Disulfide bond</keyword>
<dbReference type="GO" id="GO:0003676">
    <property type="term" value="F:nucleic acid binding"/>
    <property type="evidence" value="ECO:0007669"/>
    <property type="project" value="InterPro"/>
</dbReference>
<evidence type="ECO:0000259" key="6">
    <source>
        <dbReference type="SMART" id="SM00092"/>
    </source>
</evidence>
<name>A0A4D9DQ40_9SAUR</name>
<evidence type="ECO:0000256" key="3">
    <source>
        <dbReference type="ARBA" id="ARBA00022525"/>
    </source>
</evidence>
<keyword evidence="8" id="KW-1185">Reference proteome</keyword>
<comment type="subcellular location">
    <subcellularLocation>
        <location evidence="1">Secreted</location>
    </subcellularLocation>
</comment>
<dbReference type="GO" id="GO:0004540">
    <property type="term" value="F:RNA nuclease activity"/>
    <property type="evidence" value="ECO:0007669"/>
    <property type="project" value="TreeGrafter"/>
</dbReference>
<dbReference type="InterPro" id="IPR023412">
    <property type="entry name" value="RNaseA_domain"/>
</dbReference>
<evidence type="ECO:0000256" key="1">
    <source>
        <dbReference type="ARBA" id="ARBA00004613"/>
    </source>
</evidence>
<comment type="caution">
    <text evidence="7">The sequence shown here is derived from an EMBL/GenBank/DDBJ whole genome shotgun (WGS) entry which is preliminary data.</text>
</comment>
<evidence type="ECO:0000256" key="2">
    <source>
        <dbReference type="ARBA" id="ARBA00005600"/>
    </source>
</evidence>
<accession>A0A4D9DQ40</accession>
<feature type="signal peptide" evidence="5">
    <location>
        <begin position="1"/>
        <end position="31"/>
    </location>
</feature>
<reference evidence="7 8" key="1">
    <citation type="submission" date="2019-04" db="EMBL/GenBank/DDBJ databases">
        <title>Draft genome of the big-headed turtle Platysternon megacephalum.</title>
        <authorList>
            <person name="Gong S."/>
        </authorList>
    </citation>
    <scope>NUCLEOTIDE SEQUENCE [LARGE SCALE GENOMIC DNA]</scope>
    <source>
        <strain evidence="7">DO16091913</strain>
        <tissue evidence="7">Muscle</tissue>
    </source>
</reference>
<organism evidence="7 8">
    <name type="scientific">Platysternon megacephalum</name>
    <name type="common">big-headed turtle</name>
    <dbReference type="NCBI Taxonomy" id="55544"/>
    <lineage>
        <taxon>Eukaryota</taxon>
        <taxon>Metazoa</taxon>
        <taxon>Chordata</taxon>
        <taxon>Craniata</taxon>
        <taxon>Vertebrata</taxon>
        <taxon>Euteleostomi</taxon>
        <taxon>Archelosauria</taxon>
        <taxon>Testudinata</taxon>
        <taxon>Testudines</taxon>
        <taxon>Cryptodira</taxon>
        <taxon>Durocryptodira</taxon>
        <taxon>Testudinoidea</taxon>
        <taxon>Platysternidae</taxon>
        <taxon>Platysternon</taxon>
    </lineage>
</organism>
<sequence length="138" mass="14823">MVDPVTDTAMAPRGHHSVLLLPLVLLATGLAQLSEGASYSQFLNQRIDLPKSSASTDQNSCELMMQCRGLTRPFCITSNTFIQAPTNQVQGVCSSGRKRIRDNVYNSIARFHVATCQLTSIAPLGLCTRLESGPAGSV</sequence>
<feature type="domain" description="Ribonuclease A-domain" evidence="6">
    <location>
        <begin position="35"/>
        <end position="138"/>
    </location>
</feature>
<proteinExistence type="inferred from homology"/>
<dbReference type="OrthoDB" id="8573660at2759"/>
<dbReference type="Pfam" id="PF00074">
    <property type="entry name" value="RnaseA"/>
    <property type="match status" value="1"/>
</dbReference>
<dbReference type="SUPFAM" id="SSF54076">
    <property type="entry name" value="RNase A-like"/>
    <property type="match status" value="1"/>
</dbReference>
<dbReference type="PANTHER" id="PTHR11437:SF10">
    <property type="entry name" value="ANGIOGENIN-RELATED"/>
    <property type="match status" value="1"/>
</dbReference>
<evidence type="ECO:0000313" key="8">
    <source>
        <dbReference type="Proteomes" id="UP000297703"/>
    </source>
</evidence>
<dbReference type="PANTHER" id="PTHR11437">
    <property type="entry name" value="RIBONUCLEASE"/>
    <property type="match status" value="1"/>
</dbReference>